<protein>
    <submittedName>
        <fullName evidence="5">Photosystem II stability/assembly factor-like uncharacterized protein</fullName>
    </submittedName>
</protein>
<keyword evidence="3" id="KW-0732">Signal</keyword>
<dbReference type="InterPro" id="IPR028203">
    <property type="entry name" value="PSII_CF48-like_dom"/>
</dbReference>
<dbReference type="SUPFAM" id="SSF110296">
    <property type="entry name" value="Oligoxyloglucan reducing end-specific cellobiohydrolase"/>
    <property type="match status" value="1"/>
</dbReference>
<evidence type="ECO:0000256" key="1">
    <source>
        <dbReference type="ARBA" id="ARBA00022531"/>
    </source>
</evidence>
<proteinExistence type="predicted"/>
<dbReference type="AlphaFoldDB" id="A0A840U6G5"/>
<organism evidence="5 6">
    <name type="scientific">Marinobacter oulmenensis</name>
    <dbReference type="NCBI Taxonomy" id="643747"/>
    <lineage>
        <taxon>Bacteria</taxon>
        <taxon>Pseudomonadati</taxon>
        <taxon>Pseudomonadota</taxon>
        <taxon>Gammaproteobacteria</taxon>
        <taxon>Pseudomonadales</taxon>
        <taxon>Marinobacteraceae</taxon>
        <taxon>Marinobacter</taxon>
    </lineage>
</organism>
<name>A0A840U6G5_9GAMM</name>
<evidence type="ECO:0000313" key="6">
    <source>
        <dbReference type="Proteomes" id="UP000591735"/>
    </source>
</evidence>
<accession>A0A840U6G5</accession>
<evidence type="ECO:0000259" key="4">
    <source>
        <dbReference type="Pfam" id="PF14870"/>
    </source>
</evidence>
<feature type="chain" id="PRO_5032540381" evidence="3">
    <location>
        <begin position="26"/>
        <end position="382"/>
    </location>
</feature>
<gene>
    <name evidence="5" type="ORF">HNR38_001823</name>
</gene>
<dbReference type="PANTHER" id="PTHR47199">
    <property type="entry name" value="PHOTOSYSTEM II STABILITY/ASSEMBLY FACTOR HCF136, CHLOROPLASTIC"/>
    <property type="match status" value="1"/>
</dbReference>
<dbReference type="Gene3D" id="2.130.10.10">
    <property type="entry name" value="YVTN repeat-like/Quinoprotein amine dehydrogenase"/>
    <property type="match status" value="2"/>
</dbReference>
<feature type="signal peptide" evidence="3">
    <location>
        <begin position="1"/>
        <end position="25"/>
    </location>
</feature>
<reference evidence="5 6" key="1">
    <citation type="submission" date="2020-08" db="EMBL/GenBank/DDBJ databases">
        <title>Genomic Encyclopedia of Type Strains, Phase IV (KMG-IV): sequencing the most valuable type-strain genomes for metagenomic binning, comparative biology and taxonomic classification.</title>
        <authorList>
            <person name="Goeker M."/>
        </authorList>
    </citation>
    <scope>NUCLEOTIDE SEQUENCE [LARGE SCALE GENOMIC DNA]</scope>
    <source>
        <strain evidence="5 6">DSM 22359</strain>
    </source>
</reference>
<evidence type="ECO:0000256" key="3">
    <source>
        <dbReference type="SAM" id="SignalP"/>
    </source>
</evidence>
<evidence type="ECO:0000256" key="2">
    <source>
        <dbReference type="ARBA" id="ARBA00023276"/>
    </source>
</evidence>
<keyword evidence="2" id="KW-0604">Photosystem II</keyword>
<dbReference type="EMBL" id="JACHFE010000004">
    <property type="protein sequence ID" value="MBB5321334.1"/>
    <property type="molecule type" value="Genomic_DNA"/>
</dbReference>
<dbReference type="Proteomes" id="UP000591735">
    <property type="component" value="Unassembled WGS sequence"/>
</dbReference>
<feature type="domain" description="Photosynthesis system II assembly factor Ycf48/Hcf136-like" evidence="4">
    <location>
        <begin position="76"/>
        <end position="122"/>
    </location>
</feature>
<dbReference type="Gene3D" id="2.120.10.10">
    <property type="match status" value="1"/>
</dbReference>
<dbReference type="Pfam" id="PF14870">
    <property type="entry name" value="PSII_BNR"/>
    <property type="match status" value="2"/>
</dbReference>
<keyword evidence="1" id="KW-0602">Photosynthesis</keyword>
<keyword evidence="6" id="KW-1185">Reference proteome</keyword>
<dbReference type="PANTHER" id="PTHR47199:SF2">
    <property type="entry name" value="PHOTOSYSTEM II STABILITY_ASSEMBLY FACTOR HCF136, CHLOROPLASTIC"/>
    <property type="match status" value="1"/>
</dbReference>
<sequence length="382" mass="40922">MARRFMCETLVCACLGLSMTMLAPAAGAVTDVLETPARATELAPQSLLNDATRTGDRIVAVGERGHIIYSDDQGETWTQADVPVSVTLNAVDFGTEQHGWVVGHSGAVLHSSDAGETWQLQFDGLDAGELIIESRQQQIADMEARIEQAPEEEKGDLEWALDDLLFALENAQADLDIGPVNPFLDVWFEDDSHGFVVGAYGMIFQTRDGGETWQDWAPRLDNPWNLHYNAITRIEGGALVLVGESGQIHVSEDNGNTWTRRESPYDGSFFGVTGTGQPDEIYAFGLRGTILHSADLGQSWARISGNSNATLNSASLAGDDRLVLVGNAGAVLVSNDGGDTFSASFRNDRQGVMAAIPLANEHLLLVGEGGVKHAGPAGKNTD</sequence>
<dbReference type="CDD" id="cd15482">
    <property type="entry name" value="Sialidase_non-viral"/>
    <property type="match status" value="1"/>
</dbReference>
<evidence type="ECO:0000313" key="5">
    <source>
        <dbReference type="EMBL" id="MBB5321334.1"/>
    </source>
</evidence>
<feature type="domain" description="Photosynthesis system II assembly factor Ycf48/Hcf136-like" evidence="4">
    <location>
        <begin position="181"/>
        <end position="260"/>
    </location>
</feature>
<comment type="caution">
    <text evidence="5">The sequence shown here is derived from an EMBL/GenBank/DDBJ whole genome shotgun (WGS) entry which is preliminary data.</text>
</comment>
<dbReference type="GO" id="GO:0015979">
    <property type="term" value="P:photosynthesis"/>
    <property type="evidence" value="ECO:0007669"/>
    <property type="project" value="UniProtKB-KW"/>
</dbReference>
<dbReference type="RefSeq" id="WP_246362577.1">
    <property type="nucleotide sequence ID" value="NZ_JACHFE010000004.1"/>
</dbReference>
<dbReference type="InterPro" id="IPR015943">
    <property type="entry name" value="WD40/YVTN_repeat-like_dom_sf"/>
</dbReference>
<dbReference type="GO" id="GO:0009523">
    <property type="term" value="C:photosystem II"/>
    <property type="evidence" value="ECO:0007669"/>
    <property type="project" value="UniProtKB-KW"/>
</dbReference>